<dbReference type="AlphaFoldDB" id="A0A0D9ZGG8"/>
<dbReference type="CDD" id="cd00831">
    <property type="entry name" value="CHS_like"/>
    <property type="match status" value="1"/>
</dbReference>
<dbReference type="InterPro" id="IPR012392">
    <property type="entry name" value="3-ktacl-CoA_syn"/>
</dbReference>
<accession>A0A0D9ZGG8</accession>
<reference evidence="7" key="1">
    <citation type="submission" date="2015-04" db="UniProtKB">
        <authorList>
            <consortium name="EnsemblPlants"/>
        </authorList>
    </citation>
    <scope>IDENTIFICATION</scope>
</reference>
<dbReference type="Proteomes" id="UP000026961">
    <property type="component" value="Chromosome 4"/>
</dbReference>
<evidence type="ECO:0000256" key="4">
    <source>
        <dbReference type="ARBA" id="ARBA00023315"/>
    </source>
</evidence>
<dbReference type="Pfam" id="PF08392">
    <property type="entry name" value="FAE1_CUT1_RppA"/>
    <property type="match status" value="1"/>
</dbReference>
<keyword evidence="3" id="KW-0808">Transferase</keyword>
<sequence length="381" mass="41326">MHYNDGSDDGDDPGGGGRAAAAAVACSSASFRYLRPERGIEASREKAELVIFSAVDKAFAAATGLVPADDIGTLIVACSFTTPTPALADVVVRRYGLRADVRSVNLSGMGCSGALIAIGLAENLLRVAPPGSRVLIVATEILSSMLYTGRKREMLVPNVLFRMGAAAIIMSNSPEKARFRLGPIVRTLTAARDGDYRCAFQEEDDEGITGNNLSKDLPVVAANALKGHLVAFGLAVLPTSELLRVAISFINHKIINKFFMITTTKNDNNSCYRPGFHRLFQHFCIHPGGRRVLDEASHMTLHRFGNMASSSLLYELAYIEAKGRMRKGDRVCMISFSPGIDCSSVVWECIKPTDHHLHHGPWAACIDRYPVQLPKIVKRPA</sequence>
<feature type="domain" description="Beta-ketoacyl-[acyl-carrier-protein] synthase III C-terminal" evidence="6">
    <location>
        <begin position="295"/>
        <end position="348"/>
    </location>
</feature>
<dbReference type="GO" id="GO:0009922">
    <property type="term" value="F:fatty acid elongase activity"/>
    <property type="evidence" value="ECO:0007669"/>
    <property type="project" value="UniProtKB-EC"/>
</dbReference>
<evidence type="ECO:0000256" key="3">
    <source>
        <dbReference type="ARBA" id="ARBA00022679"/>
    </source>
</evidence>
<evidence type="ECO:0000256" key="2">
    <source>
        <dbReference type="ARBA" id="ARBA00012307"/>
    </source>
</evidence>
<dbReference type="GO" id="GO:0006633">
    <property type="term" value="P:fatty acid biosynthetic process"/>
    <property type="evidence" value="ECO:0007669"/>
    <property type="project" value="InterPro"/>
</dbReference>
<evidence type="ECO:0000313" key="8">
    <source>
        <dbReference type="Proteomes" id="UP000026961"/>
    </source>
</evidence>
<dbReference type="SUPFAM" id="SSF53901">
    <property type="entry name" value="Thiolase-like"/>
    <property type="match status" value="2"/>
</dbReference>
<protein>
    <recommendedName>
        <fullName evidence="2">very-long-chain 3-oxoacyl-CoA synthase</fullName>
        <ecNumber evidence="2">2.3.1.199</ecNumber>
    </recommendedName>
</protein>
<reference evidence="7" key="2">
    <citation type="submission" date="2018-05" db="EMBL/GenBank/DDBJ databases">
        <title>OgluRS3 (Oryza glumaepatula Reference Sequence Version 3).</title>
        <authorList>
            <person name="Zhang J."/>
            <person name="Kudrna D."/>
            <person name="Lee S."/>
            <person name="Talag J."/>
            <person name="Welchert J."/>
            <person name="Wing R.A."/>
        </authorList>
    </citation>
    <scope>NUCLEOTIDE SEQUENCE [LARGE SCALE GENOMIC DNA]</scope>
</reference>
<evidence type="ECO:0000256" key="1">
    <source>
        <dbReference type="ARBA" id="ARBA00005531"/>
    </source>
</evidence>
<name>A0A0D9ZGG8_9ORYZ</name>
<dbReference type="Gene3D" id="3.40.47.10">
    <property type="match status" value="1"/>
</dbReference>
<dbReference type="Gramene" id="OGLUM04G00720.1">
    <property type="protein sequence ID" value="OGLUM04G00720.1"/>
    <property type="gene ID" value="OGLUM04G00720"/>
</dbReference>
<dbReference type="HOGENOM" id="CLU_013238_3_2_1"/>
<dbReference type="eggNOG" id="ENOG502QPKZ">
    <property type="taxonomic scope" value="Eukaryota"/>
</dbReference>
<feature type="domain" description="FAE" evidence="5">
    <location>
        <begin position="30"/>
        <end position="253"/>
    </location>
</feature>
<evidence type="ECO:0000259" key="5">
    <source>
        <dbReference type="Pfam" id="PF08392"/>
    </source>
</evidence>
<keyword evidence="4" id="KW-0012">Acyltransferase</keyword>
<dbReference type="EnsemblPlants" id="OGLUM04G00720.1">
    <property type="protein sequence ID" value="OGLUM04G00720.1"/>
    <property type="gene ID" value="OGLUM04G00720"/>
</dbReference>
<dbReference type="GO" id="GO:0016020">
    <property type="term" value="C:membrane"/>
    <property type="evidence" value="ECO:0007669"/>
    <property type="project" value="InterPro"/>
</dbReference>
<dbReference type="Pfam" id="PF08541">
    <property type="entry name" value="ACP_syn_III_C"/>
    <property type="match status" value="1"/>
</dbReference>
<dbReference type="STRING" id="40148.A0A0D9ZGG8"/>
<evidence type="ECO:0000313" key="7">
    <source>
        <dbReference type="EnsemblPlants" id="OGLUM04G00720.1"/>
    </source>
</evidence>
<dbReference type="InterPro" id="IPR016039">
    <property type="entry name" value="Thiolase-like"/>
</dbReference>
<organism evidence="7">
    <name type="scientific">Oryza glumipatula</name>
    <dbReference type="NCBI Taxonomy" id="40148"/>
    <lineage>
        <taxon>Eukaryota</taxon>
        <taxon>Viridiplantae</taxon>
        <taxon>Streptophyta</taxon>
        <taxon>Embryophyta</taxon>
        <taxon>Tracheophyta</taxon>
        <taxon>Spermatophyta</taxon>
        <taxon>Magnoliopsida</taxon>
        <taxon>Liliopsida</taxon>
        <taxon>Poales</taxon>
        <taxon>Poaceae</taxon>
        <taxon>BOP clade</taxon>
        <taxon>Oryzoideae</taxon>
        <taxon>Oryzeae</taxon>
        <taxon>Oryzinae</taxon>
        <taxon>Oryza</taxon>
    </lineage>
</organism>
<evidence type="ECO:0000259" key="6">
    <source>
        <dbReference type="Pfam" id="PF08541"/>
    </source>
</evidence>
<dbReference type="InterPro" id="IPR013601">
    <property type="entry name" value="FAE1_typ3_polyketide_synth"/>
</dbReference>
<keyword evidence="8" id="KW-1185">Reference proteome</keyword>
<proteinExistence type="inferred from homology"/>
<comment type="similarity">
    <text evidence="1">Belongs to the thiolase-like superfamily. Chalcone/stilbene synthases family.</text>
</comment>
<dbReference type="EC" id="2.3.1.199" evidence="2"/>
<dbReference type="PANTHER" id="PTHR31561">
    <property type="entry name" value="3-KETOACYL-COA SYNTHASE"/>
    <property type="match status" value="1"/>
</dbReference>
<dbReference type="InterPro" id="IPR013747">
    <property type="entry name" value="ACP_syn_III_C"/>
</dbReference>